<dbReference type="PANTHER" id="PTHR43155">
    <property type="entry name" value="CYCLIC DI-GMP PHOSPHODIESTERASE PA4108-RELATED"/>
    <property type="match status" value="1"/>
</dbReference>
<reference evidence="3" key="1">
    <citation type="journal article" date="2024" name="Syst. Appl. Microbiol.">
        <title>First single-strain enrichments of Electrothrix cable bacteria, description of E. aestuarii sp. nov. and E. rattekaaiensis sp. nov., and proposal of a cable bacteria taxonomy following the rules of the SeqCode.</title>
        <authorList>
            <person name="Plum-Jensen L.E."/>
            <person name="Schramm A."/>
            <person name="Marshall I.P.G."/>
        </authorList>
    </citation>
    <scope>NUCLEOTIDE SEQUENCE</scope>
    <source>
        <strain evidence="3">Rat1</strain>
    </source>
</reference>
<dbReference type="Gene3D" id="1.10.3210.10">
    <property type="entry name" value="Hypothetical protein af1432"/>
    <property type="match status" value="1"/>
</dbReference>
<name>A0AAU8LPY8_9BACT</name>
<dbReference type="CDD" id="cd00077">
    <property type="entry name" value="HDc"/>
    <property type="match status" value="1"/>
</dbReference>
<dbReference type="KEGG" id="eaj:Q3M24_13275"/>
<feature type="region of interest" description="Disordered" evidence="1">
    <location>
        <begin position="138"/>
        <end position="159"/>
    </location>
</feature>
<evidence type="ECO:0000256" key="1">
    <source>
        <dbReference type="SAM" id="MobiDB-lite"/>
    </source>
</evidence>
<feature type="domain" description="HD-GYP" evidence="2">
    <location>
        <begin position="202"/>
        <end position="397"/>
    </location>
</feature>
<dbReference type="SMART" id="SM00471">
    <property type="entry name" value="HDc"/>
    <property type="match status" value="1"/>
</dbReference>
<dbReference type="AlphaFoldDB" id="A0AAU8LPY8"/>
<sequence length="456" mass="50326">MDVKLNKIIVVLCKSIGQRKVYFSEHPIIRAVCQKVICELQAFFAASKKETLALGIVEKKLVYEGHYLFGPSIMGGQLIEFAELLHCSGFILKKGVSAQEIQHLLDLTDHLAHPVNNLQEAEEFLRSHQVENIQLEADWVKPSSNPHEEQGGQEGDDSEEFHSPLLVYQALYDIVAKSFCDVSLQRSLDINGAQTISEYLLNNSSSDFADVLQFVDYPDHDSYTVGHSVRVATLAVFVAESLGIAREQLVDIGTAALLHDVGKGRIPSEIIYKRGKLTDEEFALMRSHPEFGAEILLEHREATPMQIAAAWGHHIRFGGGGYPSAPSWVVRSHFVNLIQICDVFEALTAVRPYKPSVTPLAAFGIMVNDKGAFDPGLLSSFIAALGIYPPGSQVRLNNGFLATVVATGKEIDKPKVRITHDRTGVEVDMEKAPMVDLGKQRKKMIEVVEIIQGDSA</sequence>
<dbReference type="InterPro" id="IPR037522">
    <property type="entry name" value="HD_GYP_dom"/>
</dbReference>
<reference evidence="3" key="2">
    <citation type="submission" date="2024-06" db="EMBL/GenBank/DDBJ databases">
        <authorList>
            <person name="Plum-Jensen L.E."/>
            <person name="Schramm A."/>
            <person name="Marshall I.P.G."/>
        </authorList>
    </citation>
    <scope>NUCLEOTIDE SEQUENCE</scope>
    <source>
        <strain evidence="3">Rat1</strain>
    </source>
</reference>
<evidence type="ECO:0000259" key="2">
    <source>
        <dbReference type="PROSITE" id="PS51832"/>
    </source>
</evidence>
<organism evidence="3">
    <name type="scientific">Candidatus Electrothrix aestuarii</name>
    <dbReference type="NCBI Taxonomy" id="3062594"/>
    <lineage>
        <taxon>Bacteria</taxon>
        <taxon>Pseudomonadati</taxon>
        <taxon>Thermodesulfobacteriota</taxon>
        <taxon>Desulfobulbia</taxon>
        <taxon>Desulfobulbales</taxon>
        <taxon>Desulfobulbaceae</taxon>
        <taxon>Candidatus Electrothrix</taxon>
    </lineage>
</organism>
<dbReference type="EMBL" id="CP159373">
    <property type="protein sequence ID" value="XCN71282.1"/>
    <property type="molecule type" value="Genomic_DNA"/>
</dbReference>
<protein>
    <submittedName>
        <fullName evidence="3">HD domain-containing phosphohydrolase</fullName>
    </submittedName>
</protein>
<accession>A0AAU8LPY8</accession>
<dbReference type="PANTHER" id="PTHR43155:SF2">
    <property type="entry name" value="CYCLIC DI-GMP PHOSPHODIESTERASE PA4108"/>
    <property type="match status" value="1"/>
</dbReference>
<evidence type="ECO:0000313" key="3">
    <source>
        <dbReference type="EMBL" id="XCN71282.1"/>
    </source>
</evidence>
<dbReference type="Pfam" id="PF13487">
    <property type="entry name" value="HD_5"/>
    <property type="match status" value="1"/>
</dbReference>
<dbReference type="NCBIfam" id="TIGR00277">
    <property type="entry name" value="HDIG"/>
    <property type="match status" value="1"/>
</dbReference>
<dbReference type="InterPro" id="IPR003607">
    <property type="entry name" value="HD/PDEase_dom"/>
</dbReference>
<dbReference type="InterPro" id="IPR006675">
    <property type="entry name" value="HDIG_dom"/>
</dbReference>
<dbReference type="SUPFAM" id="SSF109604">
    <property type="entry name" value="HD-domain/PDEase-like"/>
    <property type="match status" value="1"/>
</dbReference>
<dbReference type="PROSITE" id="PS51832">
    <property type="entry name" value="HD_GYP"/>
    <property type="match status" value="1"/>
</dbReference>
<gene>
    <name evidence="3" type="ORF">Q3M24_13275</name>
</gene>
<proteinExistence type="predicted"/>